<dbReference type="GO" id="GO:0005385">
    <property type="term" value="F:zinc ion transmembrane transporter activity"/>
    <property type="evidence" value="ECO:0007669"/>
    <property type="project" value="TreeGrafter"/>
</dbReference>
<dbReference type="InterPro" id="IPR027469">
    <property type="entry name" value="Cation_efflux_TMD_sf"/>
</dbReference>
<dbReference type="PANTHER" id="PTHR11562:SF17">
    <property type="entry name" value="RE54080P-RELATED"/>
    <property type="match status" value="1"/>
</dbReference>
<keyword evidence="8 9" id="KW-0472">Membrane</keyword>
<feature type="transmembrane region" description="Helical" evidence="9">
    <location>
        <begin position="120"/>
        <end position="138"/>
    </location>
</feature>
<evidence type="ECO:0000256" key="2">
    <source>
        <dbReference type="ARBA" id="ARBA00008873"/>
    </source>
</evidence>
<dbReference type="InterPro" id="IPR050681">
    <property type="entry name" value="CDF/SLC30A"/>
</dbReference>
<dbReference type="InterPro" id="IPR027470">
    <property type="entry name" value="Cation_efflux_CTD"/>
</dbReference>
<feature type="transmembrane region" description="Helical" evidence="9">
    <location>
        <begin position="12"/>
        <end position="34"/>
    </location>
</feature>
<feature type="transmembrane region" description="Helical" evidence="9">
    <location>
        <begin position="150"/>
        <end position="175"/>
    </location>
</feature>
<keyword evidence="6 9" id="KW-1133">Transmembrane helix</keyword>
<keyword evidence="7" id="KW-0406">Ion transport</keyword>
<sequence>MGEHHHHDSKGKSLIITIALNVAITVVQLIGALVSHSLSLLTDALHNFSDVMALVISYIANKLSLRDYSPEKSYGYKRAEIMAAFINAATLLVISGYLIYEAIERLITPAETTVNGELVAWLAGFSIVANGLSVLLVKKHSENNMNMRSAYLHLFSDMLSSIAVLAGGILMYYFQLTWIDALLSIVIAIYLILASWKLLVKTMRVLMQFTPPSINIEEMSKGVSKLEGIVNMHHVHVWQLNDSELHLEAHLDLSEDVTVSQSNLLIIKVREYIQSSFGIQHCTFQAEYKVGDDKSLIVNERKNAEY</sequence>
<reference evidence="12" key="2">
    <citation type="submission" date="2021-04" db="EMBL/GenBank/DDBJ databases">
        <authorList>
            <person name="Zhang T."/>
            <person name="Zhang Y."/>
            <person name="Lu D."/>
            <person name="Zuo D."/>
            <person name="Du Z."/>
        </authorList>
    </citation>
    <scope>NUCLEOTIDE SEQUENCE</scope>
    <source>
        <strain evidence="12">JR1</strain>
    </source>
</reference>
<feature type="transmembrane region" description="Helical" evidence="9">
    <location>
        <begin position="81"/>
        <end position="100"/>
    </location>
</feature>
<feature type="domain" description="Cation efflux protein cytoplasmic" evidence="11">
    <location>
        <begin position="211"/>
        <end position="287"/>
    </location>
</feature>
<dbReference type="InterPro" id="IPR002524">
    <property type="entry name" value="Cation_efflux"/>
</dbReference>
<evidence type="ECO:0000256" key="5">
    <source>
        <dbReference type="ARBA" id="ARBA00022906"/>
    </source>
</evidence>
<evidence type="ECO:0000256" key="4">
    <source>
        <dbReference type="ARBA" id="ARBA00022692"/>
    </source>
</evidence>
<evidence type="ECO:0000256" key="1">
    <source>
        <dbReference type="ARBA" id="ARBA00004141"/>
    </source>
</evidence>
<keyword evidence="4 9" id="KW-0812">Transmembrane</keyword>
<dbReference type="SUPFAM" id="SSF160240">
    <property type="entry name" value="Cation efflux protein cytoplasmic domain-like"/>
    <property type="match status" value="1"/>
</dbReference>
<dbReference type="Proteomes" id="UP000679220">
    <property type="component" value="Unassembled WGS sequence"/>
</dbReference>
<comment type="subcellular location">
    <subcellularLocation>
        <location evidence="1">Membrane</location>
        <topology evidence="1">Multi-pass membrane protein</topology>
    </subcellularLocation>
</comment>
<evidence type="ECO:0000313" key="13">
    <source>
        <dbReference type="Proteomes" id="UP000679220"/>
    </source>
</evidence>
<name>A0A941F5C0_9BACT</name>
<dbReference type="PANTHER" id="PTHR11562">
    <property type="entry name" value="CATION EFFLUX PROTEIN/ ZINC TRANSPORTER"/>
    <property type="match status" value="1"/>
</dbReference>
<evidence type="ECO:0000256" key="7">
    <source>
        <dbReference type="ARBA" id="ARBA00023065"/>
    </source>
</evidence>
<keyword evidence="5" id="KW-0864">Zinc transport</keyword>
<evidence type="ECO:0000256" key="9">
    <source>
        <dbReference type="SAM" id="Phobius"/>
    </source>
</evidence>
<protein>
    <submittedName>
        <fullName evidence="12">Cation transporter</fullName>
    </submittedName>
</protein>
<keyword evidence="3" id="KW-0813">Transport</keyword>
<evidence type="ECO:0000259" key="11">
    <source>
        <dbReference type="Pfam" id="PF16916"/>
    </source>
</evidence>
<gene>
    <name evidence="12" type="ORF">KDU71_11645</name>
</gene>
<dbReference type="SUPFAM" id="SSF161111">
    <property type="entry name" value="Cation efflux protein transmembrane domain-like"/>
    <property type="match status" value="1"/>
</dbReference>
<comment type="caution">
    <text evidence="12">The sequence shown here is derived from an EMBL/GenBank/DDBJ whole genome shotgun (WGS) entry which is preliminary data.</text>
</comment>
<dbReference type="InterPro" id="IPR058533">
    <property type="entry name" value="Cation_efflux_TM"/>
</dbReference>
<dbReference type="Pfam" id="PF16916">
    <property type="entry name" value="ZT_dimer"/>
    <property type="match status" value="1"/>
</dbReference>
<feature type="domain" description="Cation efflux protein transmembrane" evidence="10">
    <location>
        <begin position="14"/>
        <end position="207"/>
    </location>
</feature>
<feature type="transmembrane region" description="Helical" evidence="9">
    <location>
        <begin position="181"/>
        <end position="200"/>
    </location>
</feature>
<proteinExistence type="inferred from homology"/>
<evidence type="ECO:0000256" key="8">
    <source>
        <dbReference type="ARBA" id="ARBA00023136"/>
    </source>
</evidence>
<keyword evidence="13" id="KW-1185">Reference proteome</keyword>
<dbReference type="RefSeq" id="WP_212191104.1">
    <property type="nucleotide sequence ID" value="NZ_JAGTAR010000016.1"/>
</dbReference>
<evidence type="ECO:0000259" key="10">
    <source>
        <dbReference type="Pfam" id="PF01545"/>
    </source>
</evidence>
<organism evidence="12 13">
    <name type="scientific">Carboxylicivirga sediminis</name>
    <dbReference type="NCBI Taxonomy" id="2006564"/>
    <lineage>
        <taxon>Bacteria</taxon>
        <taxon>Pseudomonadati</taxon>
        <taxon>Bacteroidota</taxon>
        <taxon>Bacteroidia</taxon>
        <taxon>Marinilabiliales</taxon>
        <taxon>Marinilabiliaceae</taxon>
        <taxon>Carboxylicivirga</taxon>
    </lineage>
</organism>
<dbReference type="AlphaFoldDB" id="A0A941F5C0"/>
<evidence type="ECO:0000313" key="12">
    <source>
        <dbReference type="EMBL" id="MBR8536213.1"/>
    </source>
</evidence>
<dbReference type="NCBIfam" id="TIGR01297">
    <property type="entry name" value="CDF"/>
    <property type="match status" value="1"/>
</dbReference>
<dbReference type="GO" id="GO:0005886">
    <property type="term" value="C:plasma membrane"/>
    <property type="evidence" value="ECO:0007669"/>
    <property type="project" value="TreeGrafter"/>
</dbReference>
<dbReference type="Pfam" id="PF01545">
    <property type="entry name" value="Cation_efflux"/>
    <property type="match status" value="1"/>
</dbReference>
<keyword evidence="5" id="KW-0862">Zinc</keyword>
<comment type="similarity">
    <text evidence="2">Belongs to the cation diffusion facilitator (CDF) transporter (TC 2.A.4) family. SLC30A subfamily.</text>
</comment>
<accession>A0A941F5C0</accession>
<dbReference type="InterPro" id="IPR036837">
    <property type="entry name" value="Cation_efflux_CTD_sf"/>
</dbReference>
<evidence type="ECO:0000256" key="3">
    <source>
        <dbReference type="ARBA" id="ARBA00022448"/>
    </source>
</evidence>
<evidence type="ECO:0000256" key="6">
    <source>
        <dbReference type="ARBA" id="ARBA00022989"/>
    </source>
</evidence>
<dbReference type="Gene3D" id="1.20.1510.10">
    <property type="entry name" value="Cation efflux protein transmembrane domain"/>
    <property type="match status" value="1"/>
</dbReference>
<reference evidence="12" key="1">
    <citation type="journal article" date="2018" name="Int. J. Syst. Evol. Microbiol.">
        <title>Carboxylicivirga sediminis sp. nov., isolated from coastal sediment.</title>
        <authorList>
            <person name="Wang F.Q."/>
            <person name="Ren L.H."/>
            <person name="Zou R.J."/>
            <person name="Sun Y.Z."/>
            <person name="Liu X.J."/>
            <person name="Jiang F."/>
            <person name="Liu L.J."/>
        </authorList>
    </citation>
    <scope>NUCLEOTIDE SEQUENCE</scope>
    <source>
        <strain evidence="12">JR1</strain>
    </source>
</reference>
<dbReference type="EMBL" id="JAGTAR010000016">
    <property type="protein sequence ID" value="MBR8536213.1"/>
    <property type="molecule type" value="Genomic_DNA"/>
</dbReference>